<dbReference type="AlphaFoldDB" id="A0A2A4CQM8"/>
<dbReference type="OrthoDB" id="9769707at2"/>
<reference evidence="6 7" key="1">
    <citation type="submission" date="2017-09" db="EMBL/GenBank/DDBJ databases">
        <title>A multilocus sequence analysis scheme for characterization of bacteria in the genus Thioclava.</title>
        <authorList>
            <person name="Liu Y."/>
            <person name="Shao Z."/>
        </authorList>
    </citation>
    <scope>NUCLEOTIDE SEQUENCE [LARGE SCALE GENOMIC DNA]</scope>
    <source>
        <strain evidence="6 7">CAU 1312</strain>
    </source>
</reference>
<dbReference type="InterPro" id="IPR039910">
    <property type="entry name" value="D15-like"/>
</dbReference>
<evidence type="ECO:0000256" key="4">
    <source>
        <dbReference type="SAM" id="SignalP"/>
    </source>
</evidence>
<dbReference type="Pfam" id="PF01103">
    <property type="entry name" value="Omp85"/>
    <property type="match status" value="1"/>
</dbReference>
<dbReference type="InterPro" id="IPR000184">
    <property type="entry name" value="Bac_surfAg_D15"/>
</dbReference>
<keyword evidence="7" id="KW-1185">Reference proteome</keyword>
<dbReference type="PROSITE" id="PS51779">
    <property type="entry name" value="POTRA"/>
    <property type="match status" value="1"/>
</dbReference>
<feature type="chain" id="PRO_5013014541" description="POTRA domain-containing protein" evidence="4">
    <location>
        <begin position="35"/>
        <end position="610"/>
    </location>
</feature>
<keyword evidence="4" id="KW-0732">Signal</keyword>
<dbReference type="GO" id="GO:0019867">
    <property type="term" value="C:outer membrane"/>
    <property type="evidence" value="ECO:0007669"/>
    <property type="project" value="InterPro"/>
</dbReference>
<evidence type="ECO:0000256" key="3">
    <source>
        <dbReference type="ARBA" id="ARBA00023136"/>
    </source>
</evidence>
<sequence>MRFWRRTGGCVVSVSAKAVMGLVLALGSASAVMALDLQFSTPGAPDDLRAALRQNSVTVTAADNPETTTQELLAAALADYSRLLATLYDAGYYGGRISLRLNGREAATIALLDAPETLSSVEISVEPGPVFTFGKAELAPLAKHTKLPEGFRPGAVAQVSVIQEAVSAGIEGWRQTGHAKAAVGTQALSADHRKSLLDAAITIAPGERLRFGQMEMTGYERMNPRRLAKIAGFPTGEWFDPDDLDEVRQRLRRTGIFNAVSLVESDTVSPENTLDATLTVAEAPLRRLGFGAELASFDGLDLSAYWLHRNLFGGGARLRVDGAIEGIGGSNGGMDYSLGARIDRPATLGADTSAFVEAEIYRAHEADYISTGARLGFGLEHIFNPRLTGSAALSYGWQDVEDEGGDTTRYSSLALPVGLIWDNRDSVLDATSGYFGELTATPFVGFNNTGTGAQIKGDFRAYRAFGDTKRLTLAGRLQFGKVFGSDLAETPRDYLFFSGGGGTVRGQPYQSLGVDVLDGGTLRTGGTEFLAFSTELRTRITPTIGLVAFYDAGHVSDPGVASDFEDWHAGAGLGLRYLTGIGPIRLDIAQPVSGDTGEGTQIYIGIGQAF</sequence>
<dbReference type="Gene3D" id="3.10.20.310">
    <property type="entry name" value="membrane protein fhac"/>
    <property type="match status" value="1"/>
</dbReference>
<evidence type="ECO:0000259" key="5">
    <source>
        <dbReference type="PROSITE" id="PS51779"/>
    </source>
</evidence>
<dbReference type="Proteomes" id="UP000243507">
    <property type="component" value="Unassembled WGS sequence"/>
</dbReference>
<dbReference type="EMBL" id="NTJD01000005">
    <property type="protein sequence ID" value="PCD76588.1"/>
    <property type="molecule type" value="Genomic_DNA"/>
</dbReference>
<evidence type="ECO:0000256" key="1">
    <source>
        <dbReference type="ARBA" id="ARBA00004370"/>
    </source>
</evidence>
<dbReference type="InterPro" id="IPR034746">
    <property type="entry name" value="POTRA"/>
</dbReference>
<evidence type="ECO:0000256" key="2">
    <source>
        <dbReference type="ARBA" id="ARBA00022452"/>
    </source>
</evidence>
<gene>
    <name evidence="6" type="ORF">CLN94_08310</name>
</gene>
<keyword evidence="3" id="KW-0472">Membrane</keyword>
<organism evidence="6 7">
    <name type="scientific">Pseudothioclava arenosa</name>
    <dbReference type="NCBI Taxonomy" id="1795308"/>
    <lineage>
        <taxon>Bacteria</taxon>
        <taxon>Pseudomonadati</taxon>
        <taxon>Pseudomonadota</taxon>
        <taxon>Alphaproteobacteria</taxon>
        <taxon>Rhodobacterales</taxon>
        <taxon>Paracoccaceae</taxon>
        <taxon>Pseudothioclava</taxon>
    </lineage>
</organism>
<feature type="signal peptide" evidence="4">
    <location>
        <begin position="1"/>
        <end position="34"/>
    </location>
</feature>
<name>A0A2A4CQM8_9RHOB</name>
<dbReference type="PANTHER" id="PTHR12815:SF42">
    <property type="entry name" value="BACTERIAL SURFACE ANTIGEN (D15) DOMAIN-CONTAINING PROTEIN"/>
    <property type="match status" value="1"/>
</dbReference>
<feature type="domain" description="POTRA" evidence="5">
    <location>
        <begin position="209"/>
        <end position="283"/>
    </location>
</feature>
<dbReference type="PANTHER" id="PTHR12815">
    <property type="entry name" value="SORTING AND ASSEMBLY MACHINERY SAMM50 PROTEIN FAMILY MEMBER"/>
    <property type="match status" value="1"/>
</dbReference>
<dbReference type="InterPro" id="IPR010827">
    <property type="entry name" value="BamA/TamA_POTRA"/>
</dbReference>
<protein>
    <recommendedName>
        <fullName evidence="5">POTRA domain-containing protein</fullName>
    </recommendedName>
</protein>
<dbReference type="Gene3D" id="2.40.160.50">
    <property type="entry name" value="membrane protein fhac: a member of the omp85/tpsb transporter family"/>
    <property type="match status" value="1"/>
</dbReference>
<evidence type="ECO:0000313" key="7">
    <source>
        <dbReference type="Proteomes" id="UP000243507"/>
    </source>
</evidence>
<keyword evidence="2" id="KW-1134">Transmembrane beta strand</keyword>
<comment type="caution">
    <text evidence="6">The sequence shown here is derived from an EMBL/GenBank/DDBJ whole genome shotgun (WGS) entry which is preliminary data.</text>
</comment>
<evidence type="ECO:0000313" key="6">
    <source>
        <dbReference type="EMBL" id="PCD76588.1"/>
    </source>
</evidence>
<keyword evidence="2" id="KW-0812">Transmembrane</keyword>
<proteinExistence type="predicted"/>
<accession>A0A2A4CQM8</accession>
<dbReference type="Pfam" id="PF07244">
    <property type="entry name" value="POTRA"/>
    <property type="match status" value="1"/>
</dbReference>
<comment type="subcellular location">
    <subcellularLocation>
        <location evidence="1">Membrane</location>
    </subcellularLocation>
</comment>